<dbReference type="AlphaFoldDB" id="A0A1M6BA06"/>
<dbReference type="EMBL" id="FQZS01000003">
    <property type="protein sequence ID" value="SHI45418.1"/>
    <property type="molecule type" value="Genomic_DNA"/>
</dbReference>
<protein>
    <submittedName>
        <fullName evidence="2">Uncharacterized protein</fullName>
    </submittedName>
</protein>
<gene>
    <name evidence="2" type="ORF">SAMN02745176_00346</name>
</gene>
<sequence length="431" mass="51281">MNKGLLKKIFYVLSYAVIIFASFYAKRYASAYNDLKSIMYYDFDHFGKELENLNDNICQLLLLDHTFNENNEFINKNILRNLTRSNLYTSDYGDGKTIYDFYEFYFQLDDNIKSIISDSSIDVSEQRYLEILYDYNTELIKEHKSIMGDLNDNWNIKKYKQIKRDIIKIYSSYCQKADDLLNNDKYIMLKSYKGSFKDDDLEEAKFYCEQIFSKLVEPKPLEYDNNSGQYIDVYRFYTNTETSYEKKPGIRDNEVKYEILYEKNTGKITVQAIEFWVPSNIYSENELDNRADTIVSRFNDRVFLYDKQSKYDDEGKLDSIAYSYIRKIDDIYDEMEKITLVIESHGIISKFEIIHHENKEITMPSINKEDIINKLNDKCQVKEIILIRNIAGQLEYEAHVEYKGTLYSIVFDGDNGHLKHFGREMRNYNIN</sequence>
<keyword evidence="1" id="KW-1133">Transmembrane helix</keyword>
<keyword evidence="3" id="KW-1185">Reference proteome</keyword>
<dbReference type="STRING" id="1122184.SAMN02745176_00346"/>
<dbReference type="RefSeq" id="WP_073023838.1">
    <property type="nucleotide sequence ID" value="NZ_FQZS01000003.1"/>
</dbReference>
<dbReference type="OrthoDB" id="1952002at2"/>
<feature type="transmembrane region" description="Helical" evidence="1">
    <location>
        <begin position="9"/>
        <end position="25"/>
    </location>
</feature>
<name>A0A1M6BA06_9FIRM</name>
<proteinExistence type="predicted"/>
<accession>A0A1M6BA06</accession>
<keyword evidence="1" id="KW-0812">Transmembrane</keyword>
<keyword evidence="1" id="KW-0472">Membrane</keyword>
<organism evidence="2 3">
    <name type="scientific">Lutispora thermophila DSM 19022</name>
    <dbReference type="NCBI Taxonomy" id="1122184"/>
    <lineage>
        <taxon>Bacteria</taxon>
        <taxon>Bacillati</taxon>
        <taxon>Bacillota</taxon>
        <taxon>Clostridia</taxon>
        <taxon>Lutisporales</taxon>
        <taxon>Lutisporaceae</taxon>
        <taxon>Lutispora</taxon>
    </lineage>
</organism>
<evidence type="ECO:0000313" key="2">
    <source>
        <dbReference type="EMBL" id="SHI45418.1"/>
    </source>
</evidence>
<evidence type="ECO:0000256" key="1">
    <source>
        <dbReference type="SAM" id="Phobius"/>
    </source>
</evidence>
<reference evidence="2 3" key="1">
    <citation type="submission" date="2016-11" db="EMBL/GenBank/DDBJ databases">
        <authorList>
            <person name="Jaros S."/>
            <person name="Januszkiewicz K."/>
            <person name="Wedrychowicz H."/>
        </authorList>
    </citation>
    <scope>NUCLEOTIDE SEQUENCE [LARGE SCALE GENOMIC DNA]</scope>
    <source>
        <strain evidence="2 3">DSM 19022</strain>
    </source>
</reference>
<dbReference type="Proteomes" id="UP000184442">
    <property type="component" value="Unassembled WGS sequence"/>
</dbReference>
<evidence type="ECO:0000313" key="3">
    <source>
        <dbReference type="Proteomes" id="UP000184442"/>
    </source>
</evidence>